<feature type="signal peptide" evidence="1">
    <location>
        <begin position="1"/>
        <end position="19"/>
    </location>
</feature>
<evidence type="ECO:0008006" key="3">
    <source>
        <dbReference type="Google" id="ProtNLM"/>
    </source>
</evidence>
<dbReference type="AlphaFoldDB" id="A0A6I8RHE6"/>
<dbReference type="SUPFAM" id="SSF51092">
    <property type="entry name" value="Vitelline membrane outer protein-I (VMO-I)"/>
    <property type="match status" value="1"/>
</dbReference>
<organism evidence="2">
    <name type="scientific">Xenopus tropicalis</name>
    <name type="common">Western clawed frog</name>
    <name type="synonym">Silurana tropicalis</name>
    <dbReference type="NCBI Taxonomy" id="8364"/>
    <lineage>
        <taxon>Eukaryota</taxon>
        <taxon>Metazoa</taxon>
        <taxon>Chordata</taxon>
        <taxon>Craniata</taxon>
        <taxon>Vertebrata</taxon>
        <taxon>Euteleostomi</taxon>
        <taxon>Amphibia</taxon>
        <taxon>Batrachia</taxon>
        <taxon>Anura</taxon>
        <taxon>Pipoidea</taxon>
        <taxon>Pipidae</taxon>
        <taxon>Xenopodinae</taxon>
        <taxon>Xenopus</taxon>
        <taxon>Silurana</taxon>
    </lineage>
</organism>
<evidence type="ECO:0000256" key="1">
    <source>
        <dbReference type="SAM" id="SignalP"/>
    </source>
</evidence>
<dbReference type="PANTHER" id="PTHR18841">
    <property type="entry name" value="VITELLINE MEMBRANE OUTER LAYER PROTEIN I-RELATED"/>
    <property type="match status" value="1"/>
</dbReference>
<reference evidence="2" key="2">
    <citation type="submission" date="2020-05" db="UniProtKB">
        <authorList>
            <consortium name="Ensembl"/>
        </authorList>
    </citation>
    <scope>IDENTIFICATION</scope>
</reference>
<dbReference type="InterPro" id="IPR005515">
    <property type="entry name" value="VOMI"/>
</dbReference>
<accession>A0A6I8RHE6</accession>
<dbReference type="Gene3D" id="2.100.10.20">
    <property type="entry name" value="Vitelline membrane outer layer protein I (VOMI)"/>
    <property type="match status" value="1"/>
</dbReference>
<feature type="chain" id="PRO_5031275703" description="Vitelline membrane outer layer protein 1 homolog" evidence="1">
    <location>
        <begin position="20"/>
        <end position="192"/>
    </location>
</feature>
<keyword evidence="1" id="KW-0732">Signal</keyword>
<sequence>MMAIKVFLVIVSLFFIGYGRLNPSIITAANGGPWGVWGPLEECPRGCVAKKFSLKIQENVLDDTALNGIRLHCSKYNSTDEVSTVTSTVAAYGNWCRPYSCEKGFFNAFSLRVEPHQGYLLDDTAANNIKFKCSGKGEVEGPGLKWGSYGPWSQTCEFGICGIMTKVETAGQYFDHTSLNDVQFHCCPRRAQ</sequence>
<reference evidence="2" key="1">
    <citation type="journal article" date="2010" name="Science">
        <title>The genome of the Western clawed frog Xenopus tropicalis.</title>
        <authorList>
            <person name="Hellsten U."/>
            <person name="Harland R.M."/>
            <person name="Gilchrist M.J."/>
            <person name="Hendrix D."/>
            <person name="Jurka J."/>
            <person name="Kapitonov V."/>
            <person name="Ovcharenko I."/>
            <person name="Putnam N.H."/>
            <person name="Shu S."/>
            <person name="Taher L."/>
            <person name="Blitz I.L."/>
            <person name="Blumberg B."/>
            <person name="Dichmann D.S."/>
            <person name="Dubchak I."/>
            <person name="Amaya E."/>
            <person name="Detter J.C."/>
            <person name="Fletcher R."/>
            <person name="Gerhard D.S."/>
            <person name="Goodstein D."/>
            <person name="Graves T."/>
            <person name="Grigoriev I.V."/>
            <person name="Grimwood J."/>
            <person name="Kawashima T."/>
            <person name="Lindquist E."/>
            <person name="Lucas S.M."/>
            <person name="Mead P.E."/>
            <person name="Mitros T."/>
            <person name="Ogino H."/>
            <person name="Ohta Y."/>
            <person name="Poliakov A.V."/>
            <person name="Pollet N."/>
            <person name="Robert J."/>
            <person name="Salamov A."/>
            <person name="Sater A.K."/>
            <person name="Schmutz J."/>
            <person name="Terry A."/>
            <person name="Vize P.D."/>
            <person name="Warren W.C."/>
            <person name="Wells D."/>
            <person name="Wills A."/>
            <person name="Wilson R.K."/>
            <person name="Zimmerman L.B."/>
            <person name="Zorn A.M."/>
            <person name="Grainger R."/>
            <person name="Grammer T."/>
            <person name="Khokha M.K."/>
            <person name="Richardson P.M."/>
            <person name="Rokhsar D.S."/>
        </authorList>
    </citation>
    <scope>NUCLEOTIDE SEQUENCE [LARGE SCALE GENOMIC DNA]</scope>
    <source>
        <strain evidence="2">Nigerian</strain>
    </source>
</reference>
<dbReference type="Ensembl" id="ENSXETT00000079358">
    <property type="protein sequence ID" value="ENSXETP00000080936"/>
    <property type="gene ID" value="ENSXETG00000036625"/>
</dbReference>
<evidence type="ECO:0000313" key="2">
    <source>
        <dbReference type="Ensembl" id="ENSXETP00000080936"/>
    </source>
</evidence>
<dbReference type="PANTHER" id="PTHR18841:SF5">
    <property type="entry name" value="VITELLINE MEMBRANE OUTER LAYER 1 HOMOLOG"/>
    <property type="match status" value="1"/>
</dbReference>
<dbReference type="InParanoid" id="A0A6I8RHE6"/>
<dbReference type="Pfam" id="PF03762">
    <property type="entry name" value="VOMI"/>
    <property type="match status" value="1"/>
</dbReference>
<dbReference type="GeneTree" id="ENSGT00390000009313"/>
<protein>
    <recommendedName>
        <fullName evidence="3">Vitelline membrane outer layer protein 1 homolog</fullName>
    </recommendedName>
</protein>
<name>A0A6I8RHE6_XENTR</name>
<dbReference type="InterPro" id="IPR036706">
    <property type="entry name" value="VOMI_sf"/>
</dbReference>
<proteinExistence type="predicted"/>